<feature type="domain" description="Putative metallopeptidase" evidence="1">
    <location>
        <begin position="17"/>
        <end position="273"/>
    </location>
</feature>
<reference evidence="2" key="4">
    <citation type="submission" date="2011-06" db="EMBL/GenBank/DDBJ databases">
        <authorList>
            <person name="Vereecke D.M."/>
        </authorList>
    </citation>
    <scope>NUCLEOTIDE SEQUENCE</scope>
    <source>
        <strain evidence="2">D188</strain>
        <plasmid evidence="2">pFiD188</plasmid>
    </source>
</reference>
<dbReference type="PANTHER" id="PTHR38730:SF1">
    <property type="entry name" value="SLL7028 PROTEIN"/>
    <property type="match status" value="1"/>
</dbReference>
<reference evidence="2" key="1">
    <citation type="journal article" date="2009" name="Proc. Natl. Acad. Sci. U.S.A.">
        <title>Identification of Rhodococcus fascians cytokinins and their modus operandi to reshape the plant.</title>
        <authorList>
            <person name="Pertry I."/>
            <person name="Vaclavikova K."/>
            <person name="Depuydt S."/>
            <person name="Galuszka P."/>
            <person name="Spichal L."/>
            <person name="Temmerman W."/>
            <person name="Stes E."/>
            <person name="Schmulling T."/>
            <person name="Kakimoto T."/>
            <person name="Van Montagu M.C."/>
            <person name="Strnad M."/>
            <person name="Holsters M."/>
            <person name="Tarkowski P."/>
            <person name="Vereecke D."/>
        </authorList>
    </citation>
    <scope>NUCLEOTIDE SEQUENCE</scope>
    <source>
        <strain evidence="2">D188</strain>
        <plasmid evidence="2">pFiD188</plasmid>
    </source>
</reference>
<accession>G8JZ27</accession>
<reference evidence="2" key="5">
    <citation type="journal article" date="2012" name="Mol. Plant Microbe Interact.">
        <title>pFiD188, the linear virulence plasmid of Rhodococcus fascians D188.</title>
        <authorList>
            <person name="Francis I."/>
            <person name="De Keyser A."/>
            <person name="De Backer P."/>
            <person name="Simon-Mateo C."/>
            <person name="Kalkus J."/>
            <person name="Pertry I."/>
            <person name="Ardiles-Diaz W."/>
            <person name="De Rycke R."/>
            <person name="Vandeputte O.M."/>
            <person name="El Jaziri M."/>
            <person name="Holsters M."/>
            <person name="Vereecke D."/>
        </authorList>
    </citation>
    <scope>NUCLEOTIDE SEQUENCE</scope>
    <source>
        <strain evidence="2">D188</strain>
        <plasmid evidence="2">pFiD188</plasmid>
    </source>
</reference>
<proteinExistence type="predicted"/>
<evidence type="ECO:0000313" key="2">
    <source>
        <dbReference type="EMBL" id="AET25298.1"/>
    </source>
</evidence>
<reference evidence="2" key="2">
    <citation type="journal article" date="2010" name="Mol. Plant Microbe Interact.">
        <title>Rhodococcus fascians impacts plant development through the dynamic fas-mediated production of a cytokinin mix.</title>
        <authorList>
            <person name="Pertry I."/>
            <person name="Vaclavikova K."/>
            <person name="Gemrotova M."/>
            <person name="Spichal L."/>
            <person name="Galuszka P."/>
            <person name="Depuydt S."/>
            <person name="Temmerman W."/>
            <person name="Stes E."/>
            <person name="De Keyser A."/>
            <person name="Riefler M."/>
            <person name="Biondi S."/>
            <person name="Novak O."/>
            <person name="Schmulling T."/>
            <person name="Strnad M."/>
            <person name="Tarkowski P."/>
            <person name="Holsters M."/>
            <person name="Vereecke D."/>
        </authorList>
    </citation>
    <scope>NUCLEOTIDE SEQUENCE</scope>
    <source>
        <strain evidence="2">D188</strain>
        <plasmid evidence="2">pFiD188</plasmid>
    </source>
</reference>
<name>G8JZ27_RHOFA</name>
<protein>
    <recommendedName>
        <fullName evidence="1">Putative metallopeptidase domain-containing protein</fullName>
    </recommendedName>
</protein>
<dbReference type="RefSeq" id="WP_015586216.1">
    <property type="nucleotide sequence ID" value="NC_021080.1"/>
</dbReference>
<reference evidence="2" key="3">
    <citation type="journal article" date="2011" name="Annu. Rev. Phytopathol.">
        <title>A successful bacterial coup d'etat: how Rhodococcus fascians redirects plant development.</title>
        <authorList>
            <person name="Stes E."/>
            <person name="Vandeputte O.M."/>
            <person name="El Jaziri M."/>
            <person name="Holsters M."/>
            <person name="Vereecke D."/>
        </authorList>
    </citation>
    <scope>NUCLEOTIDE SEQUENCE</scope>
    <source>
        <strain evidence="2">D188</strain>
        <plasmid evidence="2">pFiD188</plasmid>
    </source>
</reference>
<dbReference type="PANTHER" id="PTHR38730">
    <property type="entry name" value="SLL7028 PROTEIN"/>
    <property type="match status" value="1"/>
</dbReference>
<dbReference type="InterPro" id="IPR025154">
    <property type="entry name" value="Put_metallopeptidase_dom"/>
</dbReference>
<sequence length="389" mass="40708">MSGVRELEPVEMRAFRLARLVSAEQMPYFMRALFAAQPVAAPGLGTFAVDARWRLYLDPDLLVGPCAWPVPMVGAVLLHEVGHLLRAHADRAAALAKPIDHLVWNFAADAEINDDLLAAGVSLPEGVITPQSFGCLSGDTAEQYYDYLRDPIAHQTVTELVGAEGDPGCGSGSGCPAVPGELIGSGEVITEGLDNAEADLVRRSIAQAVREAAGTGRGSAPAGLVRWAADVLAPPTVAWDRLLRAVIRRALAEQAGRTNYSYSRPSRRDLDAAMGEVAGVLKAGGIARDRVRILACDAKSTTAQHVRSVADVTLVGGGGTDMRVGIAAANAARPAPHVVVVLTDGDTPWPDRPTRSHLVCAIIGGVQGRGVTPAWASTVHVPVGSGATR</sequence>
<organism evidence="2">
    <name type="scientific">Rhodococcoides fascians D188</name>
    <dbReference type="NCBI Taxonomy" id="1051973"/>
    <lineage>
        <taxon>Bacteria</taxon>
        <taxon>Bacillati</taxon>
        <taxon>Actinomycetota</taxon>
        <taxon>Actinomycetes</taxon>
        <taxon>Mycobacteriales</taxon>
        <taxon>Nocardiaceae</taxon>
        <taxon>Rhodococcoides</taxon>
    </lineage>
</organism>
<keyword evidence="2" id="KW-0614">Plasmid</keyword>
<dbReference type="Pfam" id="PF13203">
    <property type="entry name" value="DUF2201_N"/>
    <property type="match status" value="1"/>
</dbReference>
<dbReference type="AlphaFoldDB" id="G8JZ27"/>
<gene>
    <name evidence="2" type="ORF">pFi_162</name>
</gene>
<dbReference type="EMBL" id="JN093097">
    <property type="protein sequence ID" value="AET25298.1"/>
    <property type="molecule type" value="Genomic_DNA"/>
</dbReference>
<evidence type="ECO:0000259" key="1">
    <source>
        <dbReference type="Pfam" id="PF13203"/>
    </source>
</evidence>
<geneLocation type="plasmid" evidence="2">
    <name>pFiD188</name>
</geneLocation>